<organism evidence="3 4">
    <name type="scientific">Lapidilactobacillus dextrinicus DSM 20335</name>
    <dbReference type="NCBI Taxonomy" id="1423738"/>
    <lineage>
        <taxon>Bacteria</taxon>
        <taxon>Bacillati</taxon>
        <taxon>Bacillota</taxon>
        <taxon>Bacilli</taxon>
        <taxon>Lactobacillales</taxon>
        <taxon>Lactobacillaceae</taxon>
        <taxon>Lapidilactobacillus</taxon>
    </lineage>
</organism>
<dbReference type="PANTHER" id="PTHR31435:SF10">
    <property type="entry name" value="BSR4717 PROTEIN"/>
    <property type="match status" value="1"/>
</dbReference>
<sequence length="102" mass="11782">MKKMEFQYEPGRFFKLDDQQKLVAEVTFQTATDKPIYILDHTFVDPSLRGQGVAGQLVKAVVNKARADHKQILPLCSYAHKAFETKPEYADVYYHNPEGEKY</sequence>
<comment type="caution">
    <text evidence="3">The sequence shown here is derived from an EMBL/GenBank/DDBJ whole genome shotgun (WGS) entry which is preliminary data.</text>
</comment>
<dbReference type="SUPFAM" id="SSF55729">
    <property type="entry name" value="Acyl-CoA N-acyltransferases (Nat)"/>
    <property type="match status" value="1"/>
</dbReference>
<evidence type="ECO:0000259" key="2">
    <source>
        <dbReference type="PROSITE" id="PS51729"/>
    </source>
</evidence>
<feature type="domain" description="N-acetyltransferase" evidence="1">
    <location>
        <begin position="1"/>
        <end position="102"/>
    </location>
</feature>
<evidence type="ECO:0000313" key="4">
    <source>
        <dbReference type="Proteomes" id="UP000051813"/>
    </source>
</evidence>
<dbReference type="PATRIC" id="fig|1423738.3.peg.1575"/>
<dbReference type="GO" id="GO:0016747">
    <property type="term" value="F:acyltransferase activity, transferring groups other than amino-acyl groups"/>
    <property type="evidence" value="ECO:0007669"/>
    <property type="project" value="InterPro"/>
</dbReference>
<dbReference type="Gene3D" id="3.40.630.30">
    <property type="match status" value="1"/>
</dbReference>
<protein>
    <submittedName>
        <fullName evidence="3">Uncharacterized protein</fullName>
    </submittedName>
</protein>
<dbReference type="Pfam" id="PF14542">
    <property type="entry name" value="Acetyltransf_CG"/>
    <property type="match status" value="1"/>
</dbReference>
<dbReference type="STRING" id="1423738.FC84_GL001558"/>
<dbReference type="PANTHER" id="PTHR31435">
    <property type="entry name" value="PROTEIN NATD1"/>
    <property type="match status" value="1"/>
</dbReference>
<evidence type="ECO:0000259" key="1">
    <source>
        <dbReference type="PROSITE" id="PS51186"/>
    </source>
</evidence>
<feature type="domain" description="N-acetyltransferase" evidence="2">
    <location>
        <begin position="5"/>
        <end position="94"/>
    </location>
</feature>
<dbReference type="InterPro" id="IPR045057">
    <property type="entry name" value="Gcn5-rel_NAT"/>
</dbReference>
<keyword evidence="4" id="KW-1185">Reference proteome</keyword>
<evidence type="ECO:0000313" key="3">
    <source>
        <dbReference type="EMBL" id="KRM79383.1"/>
    </source>
</evidence>
<dbReference type="EMBL" id="AYYK01000004">
    <property type="protein sequence ID" value="KRM79383.1"/>
    <property type="molecule type" value="Genomic_DNA"/>
</dbReference>
<dbReference type="Proteomes" id="UP000051813">
    <property type="component" value="Unassembled WGS sequence"/>
</dbReference>
<dbReference type="InterPro" id="IPR000182">
    <property type="entry name" value="GNAT_dom"/>
</dbReference>
<accession>A0A0R2BJ96</accession>
<dbReference type="InterPro" id="IPR031165">
    <property type="entry name" value="GNAT_YJDJ"/>
</dbReference>
<dbReference type="CDD" id="cd04301">
    <property type="entry name" value="NAT_SF"/>
    <property type="match status" value="1"/>
</dbReference>
<proteinExistence type="predicted"/>
<dbReference type="PROSITE" id="PS51186">
    <property type="entry name" value="GNAT"/>
    <property type="match status" value="1"/>
</dbReference>
<gene>
    <name evidence="3" type="ORF">FC84_GL001558</name>
</gene>
<dbReference type="InterPro" id="IPR016181">
    <property type="entry name" value="Acyl_CoA_acyltransferase"/>
</dbReference>
<dbReference type="OrthoDB" id="9793389at2"/>
<dbReference type="RefSeq" id="WP_083479515.1">
    <property type="nucleotide sequence ID" value="NZ_AYYK01000004.1"/>
</dbReference>
<dbReference type="PROSITE" id="PS51729">
    <property type="entry name" value="GNAT_YJDJ"/>
    <property type="match status" value="1"/>
</dbReference>
<name>A0A0R2BJ96_9LACO</name>
<dbReference type="AlphaFoldDB" id="A0A0R2BJ96"/>
<reference evidence="3 4" key="1">
    <citation type="journal article" date="2015" name="Genome Announc.">
        <title>Expanding the biotechnology potential of lactobacilli through comparative genomics of 213 strains and associated genera.</title>
        <authorList>
            <person name="Sun Z."/>
            <person name="Harris H.M."/>
            <person name="McCann A."/>
            <person name="Guo C."/>
            <person name="Argimon S."/>
            <person name="Zhang W."/>
            <person name="Yang X."/>
            <person name="Jeffery I.B."/>
            <person name="Cooney J.C."/>
            <person name="Kagawa T.F."/>
            <person name="Liu W."/>
            <person name="Song Y."/>
            <person name="Salvetti E."/>
            <person name="Wrobel A."/>
            <person name="Rasinkangas P."/>
            <person name="Parkhill J."/>
            <person name="Rea M.C."/>
            <person name="O'Sullivan O."/>
            <person name="Ritari J."/>
            <person name="Douillard F.P."/>
            <person name="Paul Ross R."/>
            <person name="Yang R."/>
            <person name="Briner A.E."/>
            <person name="Felis G.E."/>
            <person name="de Vos W.M."/>
            <person name="Barrangou R."/>
            <person name="Klaenhammer T.R."/>
            <person name="Caufield P.W."/>
            <person name="Cui Y."/>
            <person name="Zhang H."/>
            <person name="O'Toole P.W."/>
        </authorList>
    </citation>
    <scope>NUCLEOTIDE SEQUENCE [LARGE SCALE GENOMIC DNA]</scope>
    <source>
        <strain evidence="3 4">DSM 20335</strain>
    </source>
</reference>